<evidence type="ECO:0000313" key="2">
    <source>
        <dbReference type="Proteomes" id="UP000245609"/>
    </source>
</evidence>
<protein>
    <submittedName>
        <fullName evidence="1">Uncharacterized protein</fullName>
    </submittedName>
</protein>
<proteinExistence type="predicted"/>
<dbReference type="AlphaFoldDB" id="A0A2T9ZHA1"/>
<keyword evidence="2" id="KW-1185">Reference proteome</keyword>
<name>A0A2T9ZHA1_9FUNG</name>
<gene>
    <name evidence="1" type="ORF">BB560_001540</name>
</gene>
<dbReference type="EMBL" id="MBFS01000175">
    <property type="protein sequence ID" value="PVV03972.1"/>
    <property type="molecule type" value="Genomic_DNA"/>
</dbReference>
<accession>A0A2T9ZHA1</accession>
<dbReference type="Proteomes" id="UP000245609">
    <property type="component" value="Unassembled WGS sequence"/>
</dbReference>
<evidence type="ECO:0000313" key="1">
    <source>
        <dbReference type="EMBL" id="PVV03972.1"/>
    </source>
</evidence>
<sequence length="155" mass="18116">MDPGIFDFTAEFATGLDEILDLHSRTLEKLANNSESCAKNTENTCFKADSVLSMLLFHNKRFFFLAPPRFFFLQIEEFQLVNSQLSDSLLDFRKTFSENEPSSINGIQEYDKETREEIDTALKRFQKEKAKSLEKLEISHKRKLVKYAHEMSLYL</sequence>
<comment type="caution">
    <text evidence="1">The sequence shown here is derived from an EMBL/GenBank/DDBJ whole genome shotgun (WGS) entry which is preliminary data.</text>
</comment>
<organism evidence="1 2">
    <name type="scientific">Smittium megazygosporum</name>
    <dbReference type="NCBI Taxonomy" id="133381"/>
    <lineage>
        <taxon>Eukaryota</taxon>
        <taxon>Fungi</taxon>
        <taxon>Fungi incertae sedis</taxon>
        <taxon>Zoopagomycota</taxon>
        <taxon>Kickxellomycotina</taxon>
        <taxon>Harpellomycetes</taxon>
        <taxon>Harpellales</taxon>
        <taxon>Legeriomycetaceae</taxon>
        <taxon>Smittium</taxon>
    </lineage>
</organism>
<reference evidence="1 2" key="1">
    <citation type="journal article" date="2018" name="MBio">
        <title>Comparative Genomics Reveals the Core Gene Toolbox for the Fungus-Insect Symbiosis.</title>
        <authorList>
            <person name="Wang Y."/>
            <person name="Stata M."/>
            <person name="Wang W."/>
            <person name="Stajich J.E."/>
            <person name="White M.M."/>
            <person name="Moncalvo J.M."/>
        </authorList>
    </citation>
    <scope>NUCLEOTIDE SEQUENCE [LARGE SCALE GENOMIC DNA]</scope>
    <source>
        <strain evidence="1 2">SC-DP-2</strain>
    </source>
</reference>